<evidence type="ECO:0000256" key="10">
    <source>
        <dbReference type="ARBA" id="ARBA00023167"/>
    </source>
</evidence>
<evidence type="ECO:0000256" key="2">
    <source>
        <dbReference type="ARBA" id="ARBA00011738"/>
    </source>
</evidence>
<dbReference type="CDD" id="cd01080">
    <property type="entry name" value="NAD_bind_m-THF_DH_Cyclohyd"/>
    <property type="match status" value="1"/>
</dbReference>
<sequence>MKLSTIILNGKEVANQWEKEIISKVQDLKAKGISVCLAVARFNDDEASKVYVKKKVAMCEKLGIKPILIEEEGLDQVEIEKRVSSLNQNKEVNGIIVQLPLPRGIDKESVLSLISPEKDVDGLNVFSCGLLYKNLPGLRPCTPSGIVRLLKEYKIDLVGKRVVILGRSQLVGLPIFLMLLHENATPTIVHSKTKDLKNICKEADILIVATGKAKMINREYVKKGAVVVDVGISRLDGKIVGDVDFDDVFDVAGYLTPVPGGVGPLTIMSLMSNVIKAASIQSGIKDDLV</sequence>
<dbReference type="GO" id="GO:0004488">
    <property type="term" value="F:methylenetetrahydrofolate dehydrogenase (NADP+) activity"/>
    <property type="evidence" value="ECO:0007669"/>
    <property type="project" value="UniProtKB-UniRule"/>
</dbReference>
<dbReference type="GO" id="GO:0000105">
    <property type="term" value="P:L-histidine biosynthetic process"/>
    <property type="evidence" value="ECO:0007669"/>
    <property type="project" value="UniProtKB-KW"/>
</dbReference>
<comment type="similarity">
    <text evidence="12">Belongs to the tetrahydrofolate dehydrogenase/cyclohydrolase family.</text>
</comment>
<dbReference type="AlphaFoldDB" id="A0A7C5KAY2"/>
<comment type="caution">
    <text evidence="12">Lacks conserved residue(s) required for the propagation of feature annotation.</text>
</comment>
<dbReference type="InterPro" id="IPR036291">
    <property type="entry name" value="NAD(P)-bd_dom_sf"/>
</dbReference>
<dbReference type="EC" id="3.5.4.9" evidence="12"/>
<evidence type="ECO:0000256" key="1">
    <source>
        <dbReference type="ARBA" id="ARBA00004777"/>
    </source>
</evidence>
<comment type="subunit">
    <text evidence="2 12">Homodimer.</text>
</comment>
<feature type="binding site" evidence="12">
    <location>
        <begin position="166"/>
        <end position="168"/>
    </location>
    <ligand>
        <name>NADP(+)</name>
        <dbReference type="ChEBI" id="CHEBI:58349"/>
    </ligand>
</feature>
<dbReference type="Gene3D" id="3.40.50.10860">
    <property type="entry name" value="Leucine Dehydrogenase, chain A, domain 1"/>
    <property type="match status" value="1"/>
</dbReference>
<keyword evidence="3 12" id="KW-0554">One-carbon metabolism</keyword>
<evidence type="ECO:0000256" key="3">
    <source>
        <dbReference type="ARBA" id="ARBA00022563"/>
    </source>
</evidence>
<evidence type="ECO:0000259" key="13">
    <source>
        <dbReference type="Pfam" id="PF00763"/>
    </source>
</evidence>
<feature type="domain" description="Tetrahydrofolate dehydrogenase/cyclohydrolase catalytic" evidence="13">
    <location>
        <begin position="8"/>
        <end position="121"/>
    </location>
</feature>
<dbReference type="InterPro" id="IPR020631">
    <property type="entry name" value="THF_DH/CycHdrlase_NAD-bd_dom"/>
</dbReference>
<keyword evidence="6 12" id="KW-0378">Hydrolase</keyword>
<feature type="binding site" evidence="12">
    <location>
        <position position="232"/>
    </location>
    <ligand>
        <name>NADP(+)</name>
        <dbReference type="ChEBI" id="CHEBI:58349"/>
    </ligand>
</feature>
<proteinExistence type="inferred from homology"/>
<dbReference type="InterPro" id="IPR046346">
    <property type="entry name" value="Aminoacid_DH-like_N_sf"/>
</dbReference>
<evidence type="ECO:0000256" key="9">
    <source>
        <dbReference type="ARBA" id="ARBA00023102"/>
    </source>
</evidence>
<comment type="caution">
    <text evidence="15">The sequence shown here is derived from an EMBL/GenBank/DDBJ whole genome shotgun (WGS) entry which is preliminary data.</text>
</comment>
<keyword evidence="9 12" id="KW-0368">Histidine biosynthesis</keyword>
<evidence type="ECO:0000256" key="5">
    <source>
        <dbReference type="ARBA" id="ARBA00022755"/>
    </source>
</evidence>
<dbReference type="InterPro" id="IPR020630">
    <property type="entry name" value="THF_DH/CycHdrlase_cat_dom"/>
</dbReference>
<keyword evidence="4 12" id="KW-0028">Amino-acid biosynthesis</keyword>
<dbReference type="EC" id="1.5.1.5" evidence="12"/>
<accession>A0A7C5KAY2</accession>
<evidence type="ECO:0000256" key="12">
    <source>
        <dbReference type="HAMAP-Rule" id="MF_01576"/>
    </source>
</evidence>
<comment type="pathway">
    <text evidence="1 12">One-carbon metabolism; tetrahydrofolate interconversion.</text>
</comment>
<gene>
    <name evidence="12" type="primary">folD</name>
    <name evidence="15" type="ORF">ENL70_00855</name>
</gene>
<dbReference type="Pfam" id="PF02882">
    <property type="entry name" value="THF_DHG_CYH_C"/>
    <property type="match status" value="1"/>
</dbReference>
<evidence type="ECO:0000259" key="14">
    <source>
        <dbReference type="Pfam" id="PF02882"/>
    </source>
</evidence>
<dbReference type="GO" id="GO:0009086">
    <property type="term" value="P:methionine biosynthetic process"/>
    <property type="evidence" value="ECO:0007669"/>
    <property type="project" value="UniProtKB-KW"/>
</dbReference>
<evidence type="ECO:0000256" key="6">
    <source>
        <dbReference type="ARBA" id="ARBA00022801"/>
    </source>
</evidence>
<evidence type="ECO:0000256" key="7">
    <source>
        <dbReference type="ARBA" id="ARBA00022857"/>
    </source>
</evidence>
<dbReference type="FunFam" id="3.40.50.720:FF:000094">
    <property type="entry name" value="Bifunctional protein FolD"/>
    <property type="match status" value="1"/>
</dbReference>
<name>A0A7C5KAY2_9BACT</name>
<reference evidence="15" key="1">
    <citation type="journal article" date="2020" name="mSystems">
        <title>Genome- and Community-Level Interaction Insights into Carbon Utilization and Element Cycling Functions of Hydrothermarchaeota in Hydrothermal Sediment.</title>
        <authorList>
            <person name="Zhou Z."/>
            <person name="Liu Y."/>
            <person name="Xu W."/>
            <person name="Pan J."/>
            <person name="Luo Z.H."/>
            <person name="Li M."/>
        </authorList>
    </citation>
    <scope>NUCLEOTIDE SEQUENCE [LARGE SCALE GENOMIC DNA]</scope>
    <source>
        <strain evidence="15">SpSt-1019</strain>
    </source>
</reference>
<dbReference type="SUPFAM" id="SSF51735">
    <property type="entry name" value="NAD(P)-binding Rossmann-fold domains"/>
    <property type="match status" value="1"/>
</dbReference>
<dbReference type="UniPathway" id="UPA00193"/>
<feature type="domain" description="Tetrahydrofolate dehydrogenase/cyclohydrolase NAD(P)-binding" evidence="14">
    <location>
        <begin position="140"/>
        <end position="280"/>
    </location>
</feature>
<comment type="catalytic activity">
    <reaction evidence="12">
        <text>(6R)-5,10-methylene-5,6,7,8-tetrahydrofolate + NADP(+) = (6R)-5,10-methenyltetrahydrofolate + NADPH</text>
        <dbReference type="Rhea" id="RHEA:22812"/>
        <dbReference type="ChEBI" id="CHEBI:15636"/>
        <dbReference type="ChEBI" id="CHEBI:57455"/>
        <dbReference type="ChEBI" id="CHEBI:57783"/>
        <dbReference type="ChEBI" id="CHEBI:58349"/>
        <dbReference type="EC" id="1.5.1.5"/>
    </reaction>
</comment>
<dbReference type="Pfam" id="PF00763">
    <property type="entry name" value="THF_DHG_CYH"/>
    <property type="match status" value="1"/>
</dbReference>
<dbReference type="FunFam" id="3.40.50.10860:FF:000005">
    <property type="entry name" value="C-1-tetrahydrofolate synthase, cytoplasmic, putative"/>
    <property type="match status" value="1"/>
</dbReference>
<dbReference type="EMBL" id="DRUY01000035">
    <property type="protein sequence ID" value="HHI65081.1"/>
    <property type="molecule type" value="Genomic_DNA"/>
</dbReference>
<evidence type="ECO:0000313" key="15">
    <source>
        <dbReference type="EMBL" id="HHI65081.1"/>
    </source>
</evidence>
<dbReference type="GO" id="GO:0005829">
    <property type="term" value="C:cytosol"/>
    <property type="evidence" value="ECO:0007669"/>
    <property type="project" value="TreeGrafter"/>
</dbReference>
<dbReference type="InterPro" id="IPR000672">
    <property type="entry name" value="THF_DH/CycHdrlase"/>
</dbReference>
<dbReference type="GO" id="GO:0006164">
    <property type="term" value="P:purine nucleotide biosynthetic process"/>
    <property type="evidence" value="ECO:0007669"/>
    <property type="project" value="UniProtKB-KW"/>
</dbReference>
<dbReference type="PANTHER" id="PTHR48099:SF5">
    <property type="entry name" value="C-1-TETRAHYDROFOLATE SYNTHASE, CYTOPLASMIC"/>
    <property type="match status" value="1"/>
</dbReference>
<keyword evidence="10 12" id="KW-0486">Methionine biosynthesis</keyword>
<dbReference type="SUPFAM" id="SSF53223">
    <property type="entry name" value="Aminoacid dehydrogenase-like, N-terminal domain"/>
    <property type="match status" value="1"/>
</dbReference>
<evidence type="ECO:0000256" key="11">
    <source>
        <dbReference type="ARBA" id="ARBA00023268"/>
    </source>
</evidence>
<dbReference type="GO" id="GO:0004477">
    <property type="term" value="F:methenyltetrahydrofolate cyclohydrolase activity"/>
    <property type="evidence" value="ECO:0007669"/>
    <property type="project" value="UniProtKB-UniRule"/>
</dbReference>
<keyword evidence="8 12" id="KW-0560">Oxidoreductase</keyword>
<evidence type="ECO:0000256" key="4">
    <source>
        <dbReference type="ARBA" id="ARBA00022605"/>
    </source>
</evidence>
<keyword evidence="5 12" id="KW-0658">Purine biosynthesis</keyword>
<evidence type="ECO:0000256" key="8">
    <source>
        <dbReference type="ARBA" id="ARBA00023002"/>
    </source>
</evidence>
<keyword evidence="11 12" id="KW-0511">Multifunctional enzyme</keyword>
<comment type="catalytic activity">
    <reaction evidence="12">
        <text>(6R)-5,10-methenyltetrahydrofolate + H2O = (6R)-10-formyltetrahydrofolate + H(+)</text>
        <dbReference type="Rhea" id="RHEA:23700"/>
        <dbReference type="ChEBI" id="CHEBI:15377"/>
        <dbReference type="ChEBI" id="CHEBI:15378"/>
        <dbReference type="ChEBI" id="CHEBI:57455"/>
        <dbReference type="ChEBI" id="CHEBI:195366"/>
        <dbReference type="EC" id="3.5.4.9"/>
    </reaction>
</comment>
<dbReference type="HAMAP" id="MF_01576">
    <property type="entry name" value="THF_DHG_CYH"/>
    <property type="match status" value="1"/>
</dbReference>
<keyword evidence="7 12" id="KW-0521">NADP</keyword>
<organism evidence="15">
    <name type="scientific">Thermodesulfobium narugense</name>
    <dbReference type="NCBI Taxonomy" id="184064"/>
    <lineage>
        <taxon>Bacteria</taxon>
        <taxon>Pseudomonadati</taxon>
        <taxon>Thermodesulfobiota</taxon>
        <taxon>Thermodesulfobiia</taxon>
        <taxon>Thermodesulfobiales</taxon>
        <taxon>Thermodesulfobiaceae</taxon>
        <taxon>Thermodesulfobium</taxon>
    </lineage>
</organism>
<dbReference type="Gene3D" id="3.40.50.720">
    <property type="entry name" value="NAD(P)-binding Rossmann-like Domain"/>
    <property type="match status" value="1"/>
</dbReference>
<dbReference type="PRINTS" id="PR00085">
    <property type="entry name" value="THFDHDRGNASE"/>
</dbReference>
<dbReference type="GO" id="GO:0035999">
    <property type="term" value="P:tetrahydrofolate interconversion"/>
    <property type="evidence" value="ECO:0007669"/>
    <property type="project" value="UniProtKB-UniRule"/>
</dbReference>
<comment type="function">
    <text evidence="12">Catalyzes the oxidation of 5,10-methylenetetrahydrofolate to 5,10-methenyltetrahydrofolate and then the hydrolysis of 5,10-methenyltetrahydrofolate to 10-formyltetrahydrofolate.</text>
</comment>
<protein>
    <recommendedName>
        <fullName evidence="12">Bifunctional protein FolD</fullName>
    </recommendedName>
    <domain>
        <recommendedName>
            <fullName evidence="12">Methylenetetrahydrofolate dehydrogenase</fullName>
            <ecNumber evidence="12">1.5.1.5</ecNumber>
        </recommendedName>
    </domain>
    <domain>
        <recommendedName>
            <fullName evidence="12">Methenyltetrahydrofolate cyclohydrolase</fullName>
            <ecNumber evidence="12">3.5.4.9</ecNumber>
        </recommendedName>
    </domain>
</protein>
<dbReference type="PANTHER" id="PTHR48099">
    <property type="entry name" value="C-1-TETRAHYDROFOLATE SYNTHASE, CYTOPLASMIC-RELATED"/>
    <property type="match status" value="1"/>
</dbReference>